<proteinExistence type="predicted"/>
<dbReference type="Proteomes" id="UP000306790">
    <property type="component" value="Unassembled WGS sequence"/>
</dbReference>
<dbReference type="RefSeq" id="WP_136345524.1">
    <property type="nucleotide sequence ID" value="NZ_QFVP01000011.1"/>
</dbReference>
<protein>
    <recommendedName>
        <fullName evidence="4">YoaK family small membrane protein</fullName>
    </recommendedName>
</protein>
<dbReference type="InterPro" id="IPR047839">
    <property type="entry name" value="YoaK-like"/>
</dbReference>
<feature type="transmembrane region" description="Helical" evidence="1">
    <location>
        <begin position="6"/>
        <end position="29"/>
    </location>
</feature>
<keyword evidence="1" id="KW-1133">Transmembrane helix</keyword>
<name>A0ABY2PRF2_9ENTR</name>
<evidence type="ECO:0000313" key="3">
    <source>
        <dbReference type="Proteomes" id="UP000306790"/>
    </source>
</evidence>
<keyword evidence="1" id="KW-0472">Membrane</keyword>
<keyword evidence="1" id="KW-0812">Transmembrane</keyword>
<dbReference type="NCBIfam" id="NF033821">
    <property type="entry name" value="YoaK"/>
    <property type="match status" value="1"/>
</dbReference>
<gene>
    <name evidence="2" type="ORF">DJ535_16980</name>
</gene>
<evidence type="ECO:0000256" key="1">
    <source>
        <dbReference type="SAM" id="Phobius"/>
    </source>
</evidence>
<organism evidence="2 3">
    <name type="scientific">Citrobacter murliniae</name>
    <dbReference type="NCBI Taxonomy" id="67829"/>
    <lineage>
        <taxon>Bacteria</taxon>
        <taxon>Pseudomonadati</taxon>
        <taxon>Pseudomonadota</taxon>
        <taxon>Gammaproteobacteria</taxon>
        <taxon>Enterobacterales</taxon>
        <taxon>Enterobacteriaceae</taxon>
        <taxon>Citrobacter</taxon>
        <taxon>Citrobacter freundii complex</taxon>
    </lineage>
</organism>
<sequence>MRLGIIFPIIIFISAVVFLSWFFIGGYAAPGAY</sequence>
<keyword evidence="3" id="KW-1185">Reference proteome</keyword>
<evidence type="ECO:0008006" key="4">
    <source>
        <dbReference type="Google" id="ProtNLM"/>
    </source>
</evidence>
<evidence type="ECO:0000313" key="2">
    <source>
        <dbReference type="EMBL" id="THE35977.1"/>
    </source>
</evidence>
<reference evidence="2 3" key="1">
    <citation type="submission" date="2018-05" db="EMBL/GenBank/DDBJ databases">
        <title>Isolation and genomic analyses of lactose-positive bacteria from faecal samples of preterm neonates.</title>
        <authorList>
            <person name="Chen Y."/>
            <person name="Brook T.C."/>
            <person name="O'Neill I."/>
            <person name="Soe C.Z."/>
            <person name="Hall L.J."/>
            <person name="Hoyles L."/>
        </authorList>
    </citation>
    <scope>NUCLEOTIDE SEQUENCE [LARGE SCALE GENOMIC DNA]</scope>
    <source>
        <strain evidence="2 3">P080C CL</strain>
    </source>
</reference>
<comment type="caution">
    <text evidence="2">The sequence shown here is derived from an EMBL/GenBank/DDBJ whole genome shotgun (WGS) entry which is preliminary data.</text>
</comment>
<dbReference type="EMBL" id="QFVP01000011">
    <property type="protein sequence ID" value="THE35977.1"/>
    <property type="molecule type" value="Genomic_DNA"/>
</dbReference>
<accession>A0ABY2PRF2</accession>